<dbReference type="RefSeq" id="WP_380804535.1">
    <property type="nucleotide sequence ID" value="NZ_JBHSFZ010000021.1"/>
</dbReference>
<dbReference type="Pfam" id="PF23914">
    <property type="entry name" value="TPR_CcmH_CycH"/>
    <property type="match status" value="1"/>
</dbReference>
<dbReference type="SUPFAM" id="SSF48452">
    <property type="entry name" value="TPR-like"/>
    <property type="match status" value="1"/>
</dbReference>
<comment type="caution">
    <text evidence="7">The sequence shown here is derived from an EMBL/GenBank/DDBJ whole genome shotgun (WGS) entry which is preliminary data.</text>
</comment>
<proteinExistence type="predicted"/>
<evidence type="ECO:0000256" key="5">
    <source>
        <dbReference type="SAM" id="MobiDB-lite"/>
    </source>
</evidence>
<evidence type="ECO:0000256" key="4">
    <source>
        <dbReference type="PROSITE-ProRule" id="PRU00339"/>
    </source>
</evidence>
<dbReference type="PROSITE" id="PS50005">
    <property type="entry name" value="TPR"/>
    <property type="match status" value="1"/>
</dbReference>
<gene>
    <name evidence="7" type="ORF">ACFO3E_10490</name>
</gene>
<keyword evidence="3 4" id="KW-0802">TPR repeat</keyword>
<dbReference type="PANTHER" id="PTHR47870">
    <property type="entry name" value="CYTOCHROME C-TYPE BIOGENESIS PROTEIN CCMH"/>
    <property type="match status" value="1"/>
</dbReference>
<sequence length="312" mass="33375">MTKLSVGRMALIGAAGLALVSVGYSVRRDRPQEKESAASAPFAAAGQQPSDPESVIRGLQDRVGATPNDAEGWQMLGWAYFESGRHADAARAYRRAVKLAPDNATFWSSLGEAVVMASERDPMPKEAADAFQKAVKLDPKEPRARYFQAVRKDLAKDHEGAIRDWLALLADTPPGAPWEADLRRTIEQVGKINGVEVKDRLAAVKQAAPHPPIGSVATAAIPGPSREQMQAAAQLPKGQQDAMIENMVSGLEGKLKANPGNIDGWIMLMRSRMTLGETAKAQAAFEAARKANPGQAGRLRDEARVLGVPGVS</sequence>
<dbReference type="Gene3D" id="1.25.40.10">
    <property type="entry name" value="Tetratricopeptide repeat domain"/>
    <property type="match status" value="2"/>
</dbReference>
<dbReference type="InterPro" id="IPR019734">
    <property type="entry name" value="TPR_rpt"/>
</dbReference>
<dbReference type="InterPro" id="IPR011990">
    <property type="entry name" value="TPR-like_helical_dom_sf"/>
</dbReference>
<evidence type="ECO:0000256" key="3">
    <source>
        <dbReference type="ARBA" id="ARBA00022803"/>
    </source>
</evidence>
<feature type="repeat" description="TPR" evidence="4">
    <location>
        <begin position="70"/>
        <end position="103"/>
    </location>
</feature>
<accession>A0ABV9F104</accession>
<keyword evidence="8" id="KW-1185">Reference proteome</keyword>
<evidence type="ECO:0000256" key="2">
    <source>
        <dbReference type="ARBA" id="ARBA00022748"/>
    </source>
</evidence>
<protein>
    <submittedName>
        <fullName evidence="7">Tetratricopeptide repeat protein</fullName>
    </submittedName>
</protein>
<dbReference type="InterPro" id="IPR056413">
    <property type="entry name" value="TPR_CcmH_CycH"/>
</dbReference>
<evidence type="ECO:0000313" key="7">
    <source>
        <dbReference type="EMBL" id="MFC4594610.1"/>
    </source>
</evidence>
<dbReference type="Proteomes" id="UP001595957">
    <property type="component" value="Unassembled WGS sequence"/>
</dbReference>
<feature type="domain" description="Cytochrome c-type biogenesis protein H TPR" evidence="6">
    <location>
        <begin position="53"/>
        <end position="174"/>
    </location>
</feature>
<dbReference type="PROSITE" id="PS50293">
    <property type="entry name" value="TPR_REGION"/>
    <property type="match status" value="1"/>
</dbReference>
<keyword evidence="2" id="KW-0201">Cytochrome c-type biogenesis</keyword>
<feature type="region of interest" description="Disordered" evidence="5">
    <location>
        <begin position="31"/>
        <end position="53"/>
    </location>
</feature>
<evidence type="ECO:0000259" key="6">
    <source>
        <dbReference type="Pfam" id="PF23914"/>
    </source>
</evidence>
<evidence type="ECO:0000256" key="1">
    <source>
        <dbReference type="ARBA" id="ARBA00022737"/>
    </source>
</evidence>
<reference evidence="8" key="1">
    <citation type="journal article" date="2019" name="Int. J. Syst. Evol. Microbiol.">
        <title>The Global Catalogue of Microorganisms (GCM) 10K type strain sequencing project: providing services to taxonomists for standard genome sequencing and annotation.</title>
        <authorList>
            <consortium name="The Broad Institute Genomics Platform"/>
            <consortium name="The Broad Institute Genome Sequencing Center for Infectious Disease"/>
            <person name="Wu L."/>
            <person name="Ma J."/>
        </authorList>
    </citation>
    <scope>NUCLEOTIDE SEQUENCE [LARGE SCALE GENOMIC DNA]</scope>
    <source>
        <strain evidence="8">NBRC 103632</strain>
    </source>
</reference>
<dbReference type="InterPro" id="IPR051263">
    <property type="entry name" value="C-type_cytochrome_biogenesis"/>
</dbReference>
<evidence type="ECO:0000313" key="8">
    <source>
        <dbReference type="Proteomes" id="UP001595957"/>
    </source>
</evidence>
<dbReference type="PANTHER" id="PTHR47870:SF1">
    <property type="entry name" value="CYTOCHROME C-TYPE BIOGENESIS PROTEIN CCMH"/>
    <property type="match status" value="1"/>
</dbReference>
<keyword evidence="1" id="KW-0677">Repeat</keyword>
<dbReference type="SMART" id="SM00028">
    <property type="entry name" value="TPR"/>
    <property type="match status" value="3"/>
</dbReference>
<organism evidence="7 8">
    <name type="scientific">Sphingobium tyrosinilyticum</name>
    <dbReference type="NCBI Taxonomy" id="2715436"/>
    <lineage>
        <taxon>Bacteria</taxon>
        <taxon>Pseudomonadati</taxon>
        <taxon>Pseudomonadota</taxon>
        <taxon>Alphaproteobacteria</taxon>
        <taxon>Sphingomonadales</taxon>
        <taxon>Sphingomonadaceae</taxon>
        <taxon>Sphingobium</taxon>
    </lineage>
</organism>
<dbReference type="EMBL" id="JBHSFZ010000021">
    <property type="protein sequence ID" value="MFC4594610.1"/>
    <property type="molecule type" value="Genomic_DNA"/>
</dbReference>
<name>A0ABV9F104_9SPHN</name>